<dbReference type="RefSeq" id="WP_327598988.1">
    <property type="nucleotide sequence ID" value="NZ_JAYXHS010000002.1"/>
</dbReference>
<reference evidence="2 3" key="1">
    <citation type="submission" date="2024-01" db="EMBL/GenBank/DDBJ databases">
        <title>Uliginosibacterium soil sp. nov.</title>
        <authorList>
            <person name="Lv Y."/>
        </authorList>
    </citation>
    <scope>NUCLEOTIDE SEQUENCE [LARGE SCALE GENOMIC DNA]</scope>
    <source>
        <strain evidence="2 3">H3</strain>
    </source>
</reference>
<dbReference type="InterPro" id="IPR012669">
    <property type="entry name" value="Pectate_lyase"/>
</dbReference>
<name>A0ABU6K2W6_9RHOO</name>
<dbReference type="Proteomes" id="UP001331561">
    <property type="component" value="Unassembled WGS sequence"/>
</dbReference>
<comment type="caution">
    <text evidence="2">The sequence shown here is derived from an EMBL/GenBank/DDBJ whole genome shotgun (WGS) entry which is preliminary data.</text>
</comment>
<sequence length="394" mass="44548">MRLTALVRPLCALVFATALNGCALFDKQPPQPARKAGPYAAIPLTGMSDSIQHWRNRYGDKYAKYSDDQIVQIADNVLLYQRDNGGWVENRDPSRILNAEEIQAITAEKGNETGSFDNRNVYSQVEYLSAVYLQTGDTRYRDAAQRGIDYTLKMQHKSCGGWPHTVPGTERYHPFVTMADEVTSGVLRTLRKISDGSEPFGWTSPSTRRASAAALEKGDACVLRLQVRQNGKLAGWAGQYDPVTLEPAMGRTFELASMVSQESVEMVRYLMGIPDPSPEQIAAIEGAIDWFNRSAITGWKIETFKIDPPIKYEYHTASTDRRLVQDANAPRMWARFYDIKDNSVVLANRDSVRVKQYSEITHERRTGYGWYGLWPEKLLSVDYPAWQARMQAKK</sequence>
<protein>
    <submittedName>
        <fullName evidence="2">Pectate lyase</fullName>
        <ecNumber evidence="2">4.2.2.2</ecNumber>
    </submittedName>
</protein>
<organism evidence="2 3">
    <name type="scientific">Uliginosibacterium silvisoli</name>
    <dbReference type="NCBI Taxonomy" id="3114758"/>
    <lineage>
        <taxon>Bacteria</taxon>
        <taxon>Pseudomonadati</taxon>
        <taxon>Pseudomonadota</taxon>
        <taxon>Betaproteobacteria</taxon>
        <taxon>Rhodocyclales</taxon>
        <taxon>Zoogloeaceae</taxon>
        <taxon>Uliginosibacterium</taxon>
    </lineage>
</organism>
<gene>
    <name evidence="2" type="primary">pelA</name>
    <name evidence="2" type="ORF">VVD49_09740</name>
</gene>
<dbReference type="EC" id="4.2.2.2" evidence="2"/>
<keyword evidence="1" id="KW-0732">Signal</keyword>
<evidence type="ECO:0000313" key="2">
    <source>
        <dbReference type="EMBL" id="MEC5386007.1"/>
    </source>
</evidence>
<evidence type="ECO:0000256" key="1">
    <source>
        <dbReference type="SAM" id="SignalP"/>
    </source>
</evidence>
<keyword evidence="2" id="KW-0456">Lyase</keyword>
<proteinExistence type="predicted"/>
<dbReference type="SUPFAM" id="SSF81853">
    <property type="entry name" value="Family 10 polysaccharide lyase"/>
    <property type="match status" value="1"/>
</dbReference>
<keyword evidence="3" id="KW-1185">Reference proteome</keyword>
<dbReference type="Gene3D" id="1.50.10.20">
    <property type="match status" value="1"/>
</dbReference>
<evidence type="ECO:0000313" key="3">
    <source>
        <dbReference type="Proteomes" id="UP001331561"/>
    </source>
</evidence>
<dbReference type="GO" id="GO:0030570">
    <property type="term" value="F:pectate lyase activity"/>
    <property type="evidence" value="ECO:0007669"/>
    <property type="project" value="UniProtKB-EC"/>
</dbReference>
<dbReference type="Pfam" id="PF09492">
    <property type="entry name" value="Pec_lyase"/>
    <property type="match status" value="1"/>
</dbReference>
<dbReference type="NCBIfam" id="TIGR02474">
    <property type="entry name" value="pec_lyase"/>
    <property type="match status" value="1"/>
</dbReference>
<feature type="chain" id="PRO_5046477952" evidence="1">
    <location>
        <begin position="21"/>
        <end position="394"/>
    </location>
</feature>
<feature type="signal peptide" evidence="1">
    <location>
        <begin position="1"/>
        <end position="20"/>
    </location>
</feature>
<accession>A0ABU6K2W6</accession>
<dbReference type="EMBL" id="JAYXHS010000002">
    <property type="protein sequence ID" value="MEC5386007.1"/>
    <property type="molecule type" value="Genomic_DNA"/>
</dbReference>